<dbReference type="RefSeq" id="WP_237182857.1">
    <property type="nucleotide sequence ID" value="NZ_CP061091.1"/>
</dbReference>
<dbReference type="SUPFAM" id="SSF51182">
    <property type="entry name" value="RmlC-like cupins"/>
    <property type="match status" value="1"/>
</dbReference>
<organism evidence="3 4">
    <name type="scientific">Roseomonas marmotae</name>
    <dbReference type="NCBI Taxonomy" id="2768161"/>
    <lineage>
        <taxon>Bacteria</taxon>
        <taxon>Pseudomonadati</taxon>
        <taxon>Pseudomonadota</taxon>
        <taxon>Alphaproteobacteria</taxon>
        <taxon>Acetobacterales</taxon>
        <taxon>Roseomonadaceae</taxon>
        <taxon>Roseomonas</taxon>
    </lineage>
</organism>
<evidence type="ECO:0000259" key="2">
    <source>
        <dbReference type="Pfam" id="PF07883"/>
    </source>
</evidence>
<dbReference type="Gene3D" id="2.60.120.10">
    <property type="entry name" value="Jelly Rolls"/>
    <property type="match status" value="1"/>
</dbReference>
<sequence length="114" mass="12003">MTAPRFGRLDDGPRPEPGGESFTGLLSTGGAVVERILSRAAASPPGFWYDQPRDEFVLLVSGGAALEFPDGTVTCLSPGDYAILPAHCRHRVAWTEAETLWLAVHLPEAASGGG</sequence>
<dbReference type="EMBL" id="JACTNF010000004">
    <property type="protein sequence ID" value="MBO1073986.1"/>
    <property type="molecule type" value="Genomic_DNA"/>
</dbReference>
<reference evidence="3 4" key="1">
    <citation type="submission" date="2020-09" db="EMBL/GenBank/DDBJ databases">
        <title>Roseomonas.</title>
        <authorList>
            <person name="Zhu W."/>
        </authorList>
    </citation>
    <scope>NUCLEOTIDE SEQUENCE [LARGE SCALE GENOMIC DNA]</scope>
    <source>
        <strain evidence="3 4">1311</strain>
    </source>
</reference>
<gene>
    <name evidence="3" type="ORF">IAI60_05145</name>
</gene>
<proteinExistence type="predicted"/>
<evidence type="ECO:0000313" key="4">
    <source>
        <dbReference type="Proteomes" id="UP001518990"/>
    </source>
</evidence>
<dbReference type="InterPro" id="IPR013096">
    <property type="entry name" value="Cupin_2"/>
</dbReference>
<feature type="domain" description="Cupin type-2" evidence="2">
    <location>
        <begin position="52"/>
        <end position="100"/>
    </location>
</feature>
<dbReference type="InterPro" id="IPR014710">
    <property type="entry name" value="RmlC-like_jellyroll"/>
</dbReference>
<accession>A0ABS3KCC1</accession>
<keyword evidence="4" id="KW-1185">Reference proteome</keyword>
<evidence type="ECO:0000256" key="1">
    <source>
        <dbReference type="SAM" id="MobiDB-lite"/>
    </source>
</evidence>
<evidence type="ECO:0000313" key="3">
    <source>
        <dbReference type="EMBL" id="MBO1073986.1"/>
    </source>
</evidence>
<feature type="region of interest" description="Disordered" evidence="1">
    <location>
        <begin position="1"/>
        <end position="24"/>
    </location>
</feature>
<comment type="caution">
    <text evidence="3">The sequence shown here is derived from an EMBL/GenBank/DDBJ whole genome shotgun (WGS) entry which is preliminary data.</text>
</comment>
<dbReference type="InterPro" id="IPR011051">
    <property type="entry name" value="RmlC_Cupin_sf"/>
</dbReference>
<dbReference type="Proteomes" id="UP001518990">
    <property type="component" value="Unassembled WGS sequence"/>
</dbReference>
<dbReference type="Pfam" id="PF07883">
    <property type="entry name" value="Cupin_2"/>
    <property type="match status" value="1"/>
</dbReference>
<protein>
    <submittedName>
        <fullName evidence="3">Cupin domain-containing protein</fullName>
    </submittedName>
</protein>
<name>A0ABS3KCC1_9PROT</name>
<dbReference type="CDD" id="cd06981">
    <property type="entry name" value="cupin_reut_a1446"/>
    <property type="match status" value="1"/>
</dbReference>